<evidence type="ECO:0000256" key="1">
    <source>
        <dbReference type="SAM" id="MobiDB-lite"/>
    </source>
</evidence>
<organism evidence="2 3">
    <name type="scientific">Ensete ventricosum</name>
    <name type="common">Abyssinian banana</name>
    <name type="synonym">Musa ensete</name>
    <dbReference type="NCBI Taxonomy" id="4639"/>
    <lineage>
        <taxon>Eukaryota</taxon>
        <taxon>Viridiplantae</taxon>
        <taxon>Streptophyta</taxon>
        <taxon>Embryophyta</taxon>
        <taxon>Tracheophyta</taxon>
        <taxon>Spermatophyta</taxon>
        <taxon>Magnoliopsida</taxon>
        <taxon>Liliopsida</taxon>
        <taxon>Zingiberales</taxon>
        <taxon>Musaceae</taxon>
        <taxon>Ensete</taxon>
    </lineage>
</organism>
<accession>A0A426ZLT5</accession>
<name>A0A426ZLT5_ENSVE</name>
<gene>
    <name evidence="2" type="ORF">B296_00040847</name>
</gene>
<feature type="non-terminal residue" evidence="2">
    <location>
        <position position="120"/>
    </location>
</feature>
<reference evidence="2 3" key="1">
    <citation type="journal article" date="2014" name="Agronomy (Basel)">
        <title>A Draft Genome Sequence for Ensete ventricosum, the Drought-Tolerant Tree Against Hunger.</title>
        <authorList>
            <person name="Harrison J."/>
            <person name="Moore K.A."/>
            <person name="Paszkiewicz K."/>
            <person name="Jones T."/>
            <person name="Grant M."/>
            <person name="Ambacheew D."/>
            <person name="Muzemil S."/>
            <person name="Studholme D.J."/>
        </authorList>
    </citation>
    <scope>NUCLEOTIDE SEQUENCE [LARGE SCALE GENOMIC DNA]</scope>
</reference>
<dbReference type="EMBL" id="AMZH03005995">
    <property type="protein sequence ID" value="RRT64953.1"/>
    <property type="molecule type" value="Genomic_DNA"/>
</dbReference>
<feature type="compositionally biased region" description="Basic residues" evidence="1">
    <location>
        <begin position="66"/>
        <end position="84"/>
    </location>
</feature>
<proteinExistence type="predicted"/>
<evidence type="ECO:0000313" key="3">
    <source>
        <dbReference type="Proteomes" id="UP000287651"/>
    </source>
</evidence>
<evidence type="ECO:0000313" key="2">
    <source>
        <dbReference type="EMBL" id="RRT64953.1"/>
    </source>
</evidence>
<sequence>MCREQGLQFRPVPSSTGGTYWSVRLPVRGPPATERFRQKSTVGGRLKKKSTVGGRLREKSTVVSQLRKKKGRRGKEEKKKRRIPRPCAVLAHAPSLHSRPLFHPRKETECLPARGERSRR</sequence>
<feature type="region of interest" description="Disordered" evidence="1">
    <location>
        <begin position="1"/>
        <end position="120"/>
    </location>
</feature>
<dbReference type="Proteomes" id="UP000287651">
    <property type="component" value="Unassembled WGS sequence"/>
</dbReference>
<dbReference type="AlphaFoldDB" id="A0A426ZLT5"/>
<protein>
    <submittedName>
        <fullName evidence="2">Uncharacterized protein</fullName>
    </submittedName>
</protein>
<comment type="caution">
    <text evidence="2">The sequence shown here is derived from an EMBL/GenBank/DDBJ whole genome shotgun (WGS) entry which is preliminary data.</text>
</comment>